<dbReference type="EMBL" id="CM043770">
    <property type="protein sequence ID" value="KAI4840868.1"/>
    <property type="molecule type" value="Genomic_DNA"/>
</dbReference>
<reference evidence="1" key="1">
    <citation type="submission" date="2022-06" db="EMBL/GenBank/DDBJ databases">
        <title>The First Complete Genome of the Simian Malaria Parasite Plasmodium brasilianum.</title>
        <authorList>
            <person name="Bajic M."/>
            <person name="Ravishankar S."/>
        </authorList>
    </citation>
    <scope>NUCLEOTIDE SEQUENCE</scope>
    <source>
        <strain evidence="1">Bolivian I</strain>
    </source>
</reference>
<sequence length="156" mass="17830">MEYNKQAMDGSDVISEYGVDKGQEDMKILSAEFEVIQSTTEAEYMKEDISEELTPNLYETENKGDCSENCIYFICCEHCQIRKIFRHNKNNIYISSINECNTTGKSNAYIPVIVMNCIKILTSNVSFILVVPMIDKKTPKIILNIMTISPINSYLK</sequence>
<dbReference type="Proteomes" id="UP001056978">
    <property type="component" value="Chromosome 2"/>
</dbReference>
<proteinExistence type="predicted"/>
<comment type="caution">
    <text evidence="1">The sequence shown here is derived from an EMBL/GenBank/DDBJ whole genome shotgun (WGS) entry which is preliminary data.</text>
</comment>
<evidence type="ECO:0000313" key="2">
    <source>
        <dbReference type="Proteomes" id="UP001056978"/>
    </source>
</evidence>
<evidence type="ECO:0000313" key="1">
    <source>
        <dbReference type="EMBL" id="KAI4840868.1"/>
    </source>
</evidence>
<gene>
    <name evidence="1" type="ORF">MKS88_000631</name>
</gene>
<name>A0ACB9YEF1_PLABR</name>
<accession>A0ACB9YEF1</accession>
<keyword evidence="2" id="KW-1185">Reference proteome</keyword>
<protein>
    <submittedName>
        <fullName evidence="1">Uncharacterized protein</fullName>
    </submittedName>
</protein>
<organism evidence="1 2">
    <name type="scientific">Plasmodium brasilianum</name>
    <dbReference type="NCBI Taxonomy" id="5824"/>
    <lineage>
        <taxon>Eukaryota</taxon>
        <taxon>Sar</taxon>
        <taxon>Alveolata</taxon>
        <taxon>Apicomplexa</taxon>
        <taxon>Aconoidasida</taxon>
        <taxon>Haemosporida</taxon>
        <taxon>Plasmodiidae</taxon>
        <taxon>Plasmodium</taxon>
        <taxon>Plasmodium (Plasmodium)</taxon>
    </lineage>
</organism>